<dbReference type="InterPro" id="IPR006311">
    <property type="entry name" value="TAT_signal"/>
</dbReference>
<sequence length="344" mass="36551">MHHDLPRRPAAGRRTFLLGAMLAALALPAASHAAETLTLYSGQHEQTVDQLVEGFRTQTGIVVKVHSGEGPELANQLLTEGKASSADIYFTENSPELQLLSEHGLLAPVDRATLAQVPARYSSDQGAWLGVLARQNVLAYNASKVAADALPASVLDLAQPAWKGRVGIAPSDGDFLPLVSAVIAMKGEDGALQWLRGLQRNAQNFDDDEAVVAAVDRGSVATGIVNNYYWERLREEHGAKGMRSAIHEFAPGDVGALVNVSGAAVLRTSKHQAAAQRFLAYLVSAPVQAGLGRSNVTFEYPLRPGIAANPALTPLDRLSPPRIGWTKLGDDSQAVALLRKAGLL</sequence>
<feature type="chain" id="PRO_5024332932" evidence="4">
    <location>
        <begin position="34"/>
        <end position="344"/>
    </location>
</feature>
<feature type="binding site" evidence="3">
    <location>
        <position position="44"/>
    </location>
    <ligand>
        <name>Fe cation</name>
        <dbReference type="ChEBI" id="CHEBI:24875"/>
    </ligand>
</feature>
<dbReference type="Pfam" id="PF13416">
    <property type="entry name" value="SBP_bac_8"/>
    <property type="match status" value="1"/>
</dbReference>
<feature type="binding site" evidence="3">
    <location>
        <position position="229"/>
    </location>
    <ligand>
        <name>Fe cation</name>
        <dbReference type="ChEBI" id="CHEBI:24875"/>
    </ligand>
</feature>
<dbReference type="InterPro" id="IPR026045">
    <property type="entry name" value="Ferric-bd"/>
</dbReference>
<protein>
    <submittedName>
        <fullName evidence="5">Iron ABC transporter substrate-binding protein</fullName>
    </submittedName>
</protein>
<evidence type="ECO:0000313" key="5">
    <source>
        <dbReference type="EMBL" id="TLU73368.1"/>
    </source>
</evidence>
<evidence type="ECO:0000256" key="1">
    <source>
        <dbReference type="ARBA" id="ARBA00008520"/>
    </source>
</evidence>
<comment type="similarity">
    <text evidence="1">Belongs to the bacterial solute-binding protein 1 family.</text>
</comment>
<organism evidence="5 6">
    <name type="scientific">Lichenicoccus roseus</name>
    <dbReference type="NCBI Taxonomy" id="2683649"/>
    <lineage>
        <taxon>Bacteria</taxon>
        <taxon>Pseudomonadati</taxon>
        <taxon>Pseudomonadota</taxon>
        <taxon>Alphaproteobacteria</taxon>
        <taxon>Acetobacterales</taxon>
        <taxon>Acetobacteraceae</taxon>
        <taxon>Lichenicoccus</taxon>
    </lineage>
</organism>
<dbReference type="PROSITE" id="PS51318">
    <property type="entry name" value="TAT"/>
    <property type="match status" value="1"/>
</dbReference>
<dbReference type="GO" id="GO:0046872">
    <property type="term" value="F:metal ion binding"/>
    <property type="evidence" value="ECO:0007669"/>
    <property type="project" value="UniProtKB-KW"/>
</dbReference>
<feature type="binding site" evidence="3">
    <location>
        <position position="228"/>
    </location>
    <ligand>
        <name>Fe cation</name>
        <dbReference type="ChEBI" id="CHEBI:24875"/>
    </ligand>
</feature>
<keyword evidence="2 4" id="KW-0732">Signal</keyword>
<dbReference type="OrthoDB" id="9769567at2"/>
<dbReference type="AlphaFoldDB" id="A0A5R9JGF0"/>
<feature type="signal peptide" evidence="4">
    <location>
        <begin position="1"/>
        <end position="33"/>
    </location>
</feature>
<feature type="binding site" evidence="3">
    <location>
        <position position="92"/>
    </location>
    <ligand>
        <name>Fe cation</name>
        <dbReference type="ChEBI" id="CHEBI:24875"/>
    </ligand>
</feature>
<comment type="caution">
    <text evidence="5">The sequence shown here is derived from an EMBL/GenBank/DDBJ whole genome shotgun (WGS) entry which is preliminary data.</text>
</comment>
<keyword evidence="3" id="KW-0479">Metal-binding</keyword>
<dbReference type="Proteomes" id="UP000305654">
    <property type="component" value="Unassembled WGS sequence"/>
</dbReference>
<dbReference type="PANTHER" id="PTHR30006:SF15">
    <property type="entry name" value="IRON-UTILIZATION PERIPLASMIC PROTEIN"/>
    <property type="match status" value="1"/>
</dbReference>
<gene>
    <name evidence="5" type="ORF">FE263_08200</name>
</gene>
<dbReference type="InterPro" id="IPR006059">
    <property type="entry name" value="SBP"/>
</dbReference>
<dbReference type="GO" id="GO:0030288">
    <property type="term" value="C:outer membrane-bounded periplasmic space"/>
    <property type="evidence" value="ECO:0007669"/>
    <property type="project" value="TreeGrafter"/>
</dbReference>
<dbReference type="RefSeq" id="WP_138325448.1">
    <property type="nucleotide sequence ID" value="NZ_VCDI01000002.1"/>
</dbReference>
<dbReference type="EMBL" id="VCDI01000002">
    <property type="protein sequence ID" value="TLU73368.1"/>
    <property type="molecule type" value="Genomic_DNA"/>
</dbReference>
<dbReference type="CDD" id="cd13543">
    <property type="entry name" value="PBP2_Fbp"/>
    <property type="match status" value="1"/>
</dbReference>
<evidence type="ECO:0000256" key="3">
    <source>
        <dbReference type="PIRSR" id="PIRSR002825-1"/>
    </source>
</evidence>
<dbReference type="Gene3D" id="3.40.190.10">
    <property type="entry name" value="Periplasmic binding protein-like II"/>
    <property type="match status" value="2"/>
</dbReference>
<keyword evidence="6" id="KW-1185">Reference proteome</keyword>
<keyword evidence="3" id="KW-0408">Iron</keyword>
<reference evidence="5 6" key="1">
    <citation type="submission" date="2019-05" db="EMBL/GenBank/DDBJ databases">
        <authorList>
            <person name="Pankratov T."/>
            <person name="Grouzdev D."/>
        </authorList>
    </citation>
    <scope>NUCLEOTIDE SEQUENCE [LARGE SCALE GENOMIC DNA]</scope>
    <source>
        <strain evidence="5 6">KEBCLARHB70R</strain>
    </source>
</reference>
<proteinExistence type="inferred from homology"/>
<evidence type="ECO:0000256" key="2">
    <source>
        <dbReference type="ARBA" id="ARBA00022729"/>
    </source>
</evidence>
<dbReference type="SUPFAM" id="SSF53850">
    <property type="entry name" value="Periplasmic binding protein-like II"/>
    <property type="match status" value="1"/>
</dbReference>
<evidence type="ECO:0000256" key="4">
    <source>
        <dbReference type="SAM" id="SignalP"/>
    </source>
</evidence>
<dbReference type="PANTHER" id="PTHR30006">
    <property type="entry name" value="THIAMINE-BINDING PERIPLASMIC PROTEIN-RELATED"/>
    <property type="match status" value="1"/>
</dbReference>
<dbReference type="PIRSF" id="PIRSF002825">
    <property type="entry name" value="CfbpA"/>
    <property type="match status" value="1"/>
</dbReference>
<name>A0A5R9JGF0_9PROT</name>
<evidence type="ECO:0000313" key="6">
    <source>
        <dbReference type="Proteomes" id="UP000305654"/>
    </source>
</evidence>
<accession>A0A5R9JGF0</accession>